<gene>
    <name evidence="1" type="ORF">AC631_02142</name>
</gene>
<evidence type="ECO:0000313" key="2">
    <source>
        <dbReference type="Proteomes" id="UP000054251"/>
    </source>
</evidence>
<keyword evidence="2" id="KW-1185">Reference proteome</keyword>
<dbReference type="RefSeq" id="XP_015468170.1">
    <property type="nucleotide sequence ID" value="XM_015610972.1"/>
</dbReference>
<name>A0A0V1Q0L4_9ASCO</name>
<dbReference type="AlphaFoldDB" id="A0A0V1Q0L4"/>
<protein>
    <submittedName>
        <fullName evidence="1">Uncharacterized protein</fullName>
    </submittedName>
</protein>
<dbReference type="GeneID" id="26839151"/>
<dbReference type="Proteomes" id="UP000054251">
    <property type="component" value="Unassembled WGS sequence"/>
</dbReference>
<reference evidence="1 2" key="1">
    <citation type="submission" date="2015-11" db="EMBL/GenBank/DDBJ databases">
        <title>The genome of Debaryomyces fabryi.</title>
        <authorList>
            <person name="Tafer H."/>
            <person name="Lopandic K."/>
        </authorList>
    </citation>
    <scope>NUCLEOTIDE SEQUENCE [LARGE SCALE GENOMIC DNA]</scope>
    <source>
        <strain evidence="1 2">CBS 789</strain>
    </source>
</reference>
<comment type="caution">
    <text evidence="1">The sequence shown here is derived from an EMBL/GenBank/DDBJ whole genome shotgun (WGS) entry which is preliminary data.</text>
</comment>
<accession>A0A0V1Q0L4</accession>
<proteinExistence type="predicted"/>
<evidence type="ECO:0000313" key="1">
    <source>
        <dbReference type="EMBL" id="KSA02068.1"/>
    </source>
</evidence>
<organism evidence="1 2">
    <name type="scientific">Debaryomyces fabryi</name>
    <dbReference type="NCBI Taxonomy" id="58627"/>
    <lineage>
        <taxon>Eukaryota</taxon>
        <taxon>Fungi</taxon>
        <taxon>Dikarya</taxon>
        <taxon>Ascomycota</taxon>
        <taxon>Saccharomycotina</taxon>
        <taxon>Pichiomycetes</taxon>
        <taxon>Debaryomycetaceae</taxon>
        <taxon>Debaryomyces</taxon>
    </lineage>
</organism>
<dbReference type="EMBL" id="LMYN01000035">
    <property type="protein sequence ID" value="KSA02068.1"/>
    <property type="molecule type" value="Genomic_DNA"/>
</dbReference>
<sequence>MDVTRKNGTWMDLRGIDSKLLGCIEPYILQSNIGVVPLDAASEDYLDEASERLHGMPGSGLSLLTTDT</sequence>